<dbReference type="Proteomes" id="UP001597297">
    <property type="component" value="Unassembled WGS sequence"/>
</dbReference>
<name>A0ABW5DZ92_9BACT</name>
<protein>
    <recommendedName>
        <fullName evidence="4">Integrase catalytic domain-containing protein</fullName>
    </recommendedName>
</protein>
<comment type="caution">
    <text evidence="2">The sequence shown here is derived from an EMBL/GenBank/DDBJ whole genome shotgun (WGS) entry which is preliminary data.</text>
</comment>
<evidence type="ECO:0008006" key="4">
    <source>
        <dbReference type="Google" id="ProtNLM"/>
    </source>
</evidence>
<dbReference type="RefSeq" id="WP_377092658.1">
    <property type="nucleotide sequence ID" value="NZ_JBHSJM010000001.1"/>
</dbReference>
<sequence>MFLTTPEPNSPDFAQLTMEQRDGVRAWLRAFESHPITKPITQWFATVARSVGVTPSTVKTKYYAIKKTNDWRCLIDSRKSAHTPTTCRTKNPEFQQFWKLLCERNQRSTKAAYRHLIRMWRNKEEIPGYTDLPDWPSLPQGWSYRNLNRISPNKLELTAMRHGIKAAAKYMPMVYSTRVGLWPGAFYQFDDVWHDNYVRCGSELTRVIELGALDVLSGCRFAYAAKPRLRKDGGKGKQNITEAEARLFVAGVLWDHGINHQLGTTLVLENGTMTVSGEVARIIEDYGTRPDGSPLIQLSFSGISGKQQAVLGHYAGRGGGNPRHKASLESLHNLIHNELGMLIGQTGHDRNEPEMTHGITREQEQLLKVIKNLPAERAALLKHPVIDFHSQFLPLLNDLYADAINGRTDHNLEGWHKCGFVQTEYTLMPGSEQWLQLEQIPDETFGLISSAARQEPEKWTRTRKLSPAEVWESGLDQIQPVKPYLICDILGKDLAKKRKITSSYITFTDSAVDAEPLNYSTRIRTTEGNFQELEHGKEYQVYANPFAPDQLFICDMNFRCLGIAPRQQRVCSADTTALQASFGKAAERKAQLLTSLRNRHAPDAQEIQERREHNRRVANGELVTAHERRSEGGRIGSNTRRANALDEHEVHETFSAISERTETPAPMASDDDISLSDLT</sequence>
<proteinExistence type="predicted"/>
<gene>
    <name evidence="2" type="ORF">ACFSQZ_03065</name>
</gene>
<reference evidence="3" key="1">
    <citation type="journal article" date="2019" name="Int. J. Syst. Evol. Microbiol.">
        <title>The Global Catalogue of Microorganisms (GCM) 10K type strain sequencing project: providing services to taxonomists for standard genome sequencing and annotation.</title>
        <authorList>
            <consortium name="The Broad Institute Genomics Platform"/>
            <consortium name="The Broad Institute Genome Sequencing Center for Infectious Disease"/>
            <person name="Wu L."/>
            <person name="Ma J."/>
        </authorList>
    </citation>
    <scope>NUCLEOTIDE SEQUENCE [LARGE SCALE GENOMIC DNA]</scope>
    <source>
        <strain evidence="3">JCM 16545</strain>
    </source>
</reference>
<dbReference type="EMBL" id="JBHUJC010000010">
    <property type="protein sequence ID" value="MFD2275439.1"/>
    <property type="molecule type" value="Genomic_DNA"/>
</dbReference>
<evidence type="ECO:0000313" key="2">
    <source>
        <dbReference type="EMBL" id="MFD2275439.1"/>
    </source>
</evidence>
<feature type="compositionally biased region" description="Acidic residues" evidence="1">
    <location>
        <begin position="669"/>
        <end position="679"/>
    </location>
</feature>
<keyword evidence="3" id="KW-1185">Reference proteome</keyword>
<organism evidence="2 3">
    <name type="scientific">Rubritalea spongiae</name>
    <dbReference type="NCBI Taxonomy" id="430797"/>
    <lineage>
        <taxon>Bacteria</taxon>
        <taxon>Pseudomonadati</taxon>
        <taxon>Verrucomicrobiota</taxon>
        <taxon>Verrucomicrobiia</taxon>
        <taxon>Verrucomicrobiales</taxon>
        <taxon>Rubritaleaceae</taxon>
        <taxon>Rubritalea</taxon>
    </lineage>
</organism>
<feature type="region of interest" description="Disordered" evidence="1">
    <location>
        <begin position="655"/>
        <end position="679"/>
    </location>
</feature>
<accession>A0ABW5DZ92</accession>
<evidence type="ECO:0000256" key="1">
    <source>
        <dbReference type="SAM" id="MobiDB-lite"/>
    </source>
</evidence>
<evidence type="ECO:0000313" key="3">
    <source>
        <dbReference type="Proteomes" id="UP001597297"/>
    </source>
</evidence>